<feature type="active site" evidence="5">
    <location>
        <position position="317"/>
    </location>
</feature>
<evidence type="ECO:0000256" key="5">
    <source>
        <dbReference type="HAMAP-Rule" id="MF_00743"/>
    </source>
</evidence>
<dbReference type="KEGG" id="slr:L21SP2_2867"/>
<dbReference type="PROSITE" id="PS00163">
    <property type="entry name" value="FUMARATE_LYASES"/>
    <property type="match status" value="1"/>
</dbReference>
<dbReference type="PANTHER" id="PTHR11444">
    <property type="entry name" value="ASPARTATEAMMONIA/ARGININOSUCCINATE/ADENYLOSUCCINATE LYASE"/>
    <property type="match status" value="1"/>
</dbReference>
<keyword evidence="4 5" id="KW-0456">Lyase</keyword>
<dbReference type="GO" id="GO:0006099">
    <property type="term" value="P:tricarboxylic acid cycle"/>
    <property type="evidence" value="ECO:0007669"/>
    <property type="project" value="UniProtKB-UniRule"/>
</dbReference>
<dbReference type="InterPro" id="IPR005677">
    <property type="entry name" value="Fum_hydII"/>
</dbReference>
<evidence type="ECO:0000256" key="4">
    <source>
        <dbReference type="ARBA" id="ARBA00023239"/>
    </source>
</evidence>
<feature type="active site" description="Proton donor/acceptor" evidence="5">
    <location>
        <position position="187"/>
    </location>
</feature>
<dbReference type="InterPro" id="IPR008948">
    <property type="entry name" value="L-Aspartase-like"/>
</dbReference>
<feature type="domain" description="Fumarase C C-terminal" evidence="7">
    <location>
        <begin position="407"/>
        <end position="459"/>
    </location>
</feature>
<dbReference type="Gene3D" id="1.20.200.10">
    <property type="entry name" value="Fumarase/aspartase (Central domain)"/>
    <property type="match status" value="1"/>
</dbReference>
<evidence type="ECO:0000256" key="1">
    <source>
        <dbReference type="ARBA" id="ARBA00009084"/>
    </source>
</evidence>
<dbReference type="InterPro" id="IPR022761">
    <property type="entry name" value="Fumarate_lyase_N"/>
</dbReference>
<keyword evidence="9" id="KW-1185">Reference proteome</keyword>
<dbReference type="Pfam" id="PF10415">
    <property type="entry name" value="FumaraseC_C"/>
    <property type="match status" value="1"/>
</dbReference>
<dbReference type="GO" id="GO:0005737">
    <property type="term" value="C:cytoplasm"/>
    <property type="evidence" value="ECO:0007669"/>
    <property type="project" value="UniProtKB-SubCell"/>
</dbReference>
<dbReference type="FunFam" id="1.20.200.10:FF:000001">
    <property type="entry name" value="Fumarate hydratase, mitochondrial"/>
    <property type="match status" value="1"/>
</dbReference>
<dbReference type="Pfam" id="PF00206">
    <property type="entry name" value="Lyase_1"/>
    <property type="match status" value="1"/>
</dbReference>
<feature type="domain" description="Fumarate lyase N-terminal" evidence="6">
    <location>
        <begin position="15"/>
        <end position="341"/>
    </location>
</feature>
<feature type="binding site" evidence="5">
    <location>
        <position position="186"/>
    </location>
    <ligand>
        <name>substrate</name>
    </ligand>
</feature>
<comment type="pathway">
    <text evidence="5">Carbohydrate metabolism; tricarboxylic acid cycle; (S)-malate from fumarate: step 1/1.</text>
</comment>
<gene>
    <name evidence="5" type="primary">fumC</name>
    <name evidence="8" type="ORF">L21SP2_2867</name>
</gene>
<evidence type="ECO:0000256" key="2">
    <source>
        <dbReference type="ARBA" id="ARBA00022490"/>
    </source>
</evidence>
<feature type="binding site" evidence="5">
    <location>
        <position position="318"/>
    </location>
    <ligand>
        <name>substrate</name>
    </ligand>
</feature>
<dbReference type="InterPro" id="IPR018951">
    <property type="entry name" value="Fumarase_C_C"/>
</dbReference>
<dbReference type="FunFam" id="1.10.275.10:FF:000001">
    <property type="entry name" value="Fumarate hydratase, mitochondrial"/>
    <property type="match status" value="1"/>
</dbReference>
<dbReference type="OrthoDB" id="9802809at2"/>
<name>V5WKP3_9SPIO</name>
<comment type="miscellaneous">
    <text evidence="5">There are 2 substrate-binding sites: the catalytic A site, and the non-catalytic B site that may play a role in the transfer of substrate or product between the active site and the solvent. Alternatively, the B site may bind allosteric effectors.</text>
</comment>
<dbReference type="AlphaFoldDB" id="V5WKP3"/>
<comment type="function">
    <text evidence="5">Involved in the TCA cycle. Catalyzes the stereospecific interconversion of fumarate to L-malate.</text>
</comment>
<dbReference type="PRINTS" id="PR00145">
    <property type="entry name" value="ARGSUCLYASE"/>
</dbReference>
<dbReference type="STRING" id="1307761.L21SP2_2867"/>
<dbReference type="PANTHER" id="PTHR11444:SF22">
    <property type="entry name" value="FUMARATE HYDRATASE CLASS II"/>
    <property type="match status" value="1"/>
</dbReference>
<dbReference type="eggNOG" id="COG0114">
    <property type="taxonomic scope" value="Bacteria"/>
</dbReference>
<comment type="similarity">
    <text evidence="1 5">Belongs to the class-II fumarase/aspartase family. Fumarase subfamily.</text>
</comment>
<dbReference type="SUPFAM" id="SSF48557">
    <property type="entry name" value="L-aspartase-like"/>
    <property type="match status" value="1"/>
</dbReference>
<dbReference type="InterPro" id="IPR020557">
    <property type="entry name" value="Fumarate_lyase_CS"/>
</dbReference>
<evidence type="ECO:0000313" key="8">
    <source>
        <dbReference type="EMBL" id="AHC16215.1"/>
    </source>
</evidence>
<dbReference type="NCBIfam" id="NF008909">
    <property type="entry name" value="PRK12273.1"/>
    <property type="match status" value="1"/>
</dbReference>
<comment type="subcellular location">
    <subcellularLocation>
        <location evidence="5">Cytoplasm</location>
    </subcellularLocation>
</comment>
<dbReference type="Proteomes" id="UP000018680">
    <property type="component" value="Chromosome"/>
</dbReference>
<feature type="binding site" evidence="5">
    <location>
        <begin position="98"/>
        <end position="100"/>
    </location>
    <ligand>
        <name>substrate</name>
    </ligand>
</feature>
<evidence type="ECO:0000313" key="9">
    <source>
        <dbReference type="Proteomes" id="UP000018680"/>
    </source>
</evidence>
<dbReference type="CDD" id="cd01596">
    <property type="entry name" value="Aspartase_like"/>
    <property type="match status" value="1"/>
</dbReference>
<comment type="catalytic activity">
    <reaction evidence="5">
        <text>(S)-malate = fumarate + H2O</text>
        <dbReference type="Rhea" id="RHEA:12460"/>
        <dbReference type="ChEBI" id="CHEBI:15377"/>
        <dbReference type="ChEBI" id="CHEBI:15589"/>
        <dbReference type="ChEBI" id="CHEBI:29806"/>
        <dbReference type="EC" id="4.2.1.2"/>
    </reaction>
</comment>
<dbReference type="GO" id="GO:0006106">
    <property type="term" value="P:fumarate metabolic process"/>
    <property type="evidence" value="ECO:0007669"/>
    <property type="project" value="InterPro"/>
</dbReference>
<evidence type="ECO:0000259" key="6">
    <source>
        <dbReference type="Pfam" id="PF00206"/>
    </source>
</evidence>
<sequence length="463" mass="50334">MEKTRSESDSMGNIEIPGWAYWGAQTQRAVENFQISGKTLPVPMIRAIALIKKHAAQANARLGLVDEALSKAIVQAADEVIRGEWDEHFPIDVFQTGSGTSSNMNTNEVISNRANEILGEPIGLRKPVHPNDHVNRGQSSNDVIPTAVHISNRIEAEQLLLALNDLGSALEEKAEEFSSVLKLGRTHLQDAVPMSLGQEFSAYAVQIRKAETRIRKTFENLEELPLGGTAIGTGLNTHKDFARLAVDGIAEESSIPFRPAANSFEGIAARDAQVEFMGALNVLATSLMKIGNDLRILASGPRGALGEIVLPSLQPGSSIMPGKVNPVIPEMLIQVAAFVHGKVTSVTMGGQNAPLELNMMNPMISYEVLTSIEVLSNACRTLANKGIRGMQADEERCRHWIDWSLAMVTPLALKIGYDSATKLAYKAFKEKKKIRDVVLGEGILSETELDTILDPRGMISNRD</sequence>
<dbReference type="InterPro" id="IPR000362">
    <property type="entry name" value="Fumarate_lyase_fam"/>
</dbReference>
<dbReference type="UniPathway" id="UPA00223">
    <property type="reaction ID" value="UER01007"/>
</dbReference>
<organism evidence="8 9">
    <name type="scientific">Salinispira pacifica</name>
    <dbReference type="NCBI Taxonomy" id="1307761"/>
    <lineage>
        <taxon>Bacteria</taxon>
        <taxon>Pseudomonadati</taxon>
        <taxon>Spirochaetota</taxon>
        <taxon>Spirochaetia</taxon>
        <taxon>Spirochaetales</taxon>
        <taxon>Spirochaetaceae</taxon>
        <taxon>Salinispira</taxon>
    </lineage>
</organism>
<feature type="binding site" evidence="5">
    <location>
        <begin position="323"/>
        <end position="325"/>
    </location>
    <ligand>
        <name>substrate</name>
    </ligand>
</feature>
<feature type="site" description="Important for catalytic activity" evidence="5">
    <location>
        <position position="330"/>
    </location>
</feature>
<dbReference type="GO" id="GO:0004333">
    <property type="term" value="F:fumarate hydratase activity"/>
    <property type="evidence" value="ECO:0007669"/>
    <property type="project" value="UniProtKB-UniRule"/>
</dbReference>
<dbReference type="RefSeq" id="WP_024269112.1">
    <property type="nucleotide sequence ID" value="NC_023035.1"/>
</dbReference>
<accession>V5WKP3</accession>
<dbReference type="EC" id="4.2.1.2" evidence="5"/>
<dbReference type="HAMAP" id="MF_00743">
    <property type="entry name" value="FumaraseC"/>
    <property type="match status" value="1"/>
</dbReference>
<protein>
    <recommendedName>
        <fullName evidence="5">Fumarate hydratase class II</fullName>
        <shortName evidence="5">Fumarase C</shortName>
        <ecNumber evidence="5">4.2.1.2</ecNumber>
    </recommendedName>
    <alternativeName>
        <fullName evidence="5">Aerobic fumarase</fullName>
    </alternativeName>
    <alternativeName>
        <fullName evidence="5">Iron-independent fumarase</fullName>
    </alternativeName>
</protein>
<dbReference type="HOGENOM" id="CLU_021594_4_1_12"/>
<keyword evidence="3 5" id="KW-0816">Tricarboxylic acid cycle</keyword>
<dbReference type="Gene3D" id="1.10.275.10">
    <property type="entry name" value="Fumarase/aspartase (N-terminal domain)"/>
    <property type="match status" value="1"/>
</dbReference>
<keyword evidence="2 5" id="KW-0963">Cytoplasm</keyword>
<proteinExistence type="inferred from homology"/>
<dbReference type="Gene3D" id="1.10.40.30">
    <property type="entry name" value="Fumarase/aspartase (C-terminal domain)"/>
    <property type="match status" value="1"/>
</dbReference>
<feature type="binding site" evidence="5">
    <location>
        <begin position="139"/>
        <end position="141"/>
    </location>
    <ligand>
        <name>substrate</name>
    </ligand>
</feature>
<feature type="binding site" description="in site B" evidence="5">
    <location>
        <begin position="129"/>
        <end position="132"/>
    </location>
    <ligand>
        <name>substrate</name>
    </ligand>
</feature>
<reference evidence="8 9" key="1">
    <citation type="journal article" date="2015" name="Stand. Genomic Sci.">
        <title>Complete genome sequence and description of Salinispira pacifica gen. nov., sp. nov., a novel spirochaete isolated form a hypersaline microbial mat.</title>
        <authorList>
            <person name="Ben Hania W."/>
            <person name="Joseph M."/>
            <person name="Schumann P."/>
            <person name="Bunk B."/>
            <person name="Fiebig A."/>
            <person name="Sproer C."/>
            <person name="Klenk H.P."/>
            <person name="Fardeau M.L."/>
            <person name="Spring S."/>
        </authorList>
    </citation>
    <scope>NUCLEOTIDE SEQUENCE [LARGE SCALE GENOMIC DNA]</scope>
    <source>
        <strain evidence="8 9">L21-RPul-D2</strain>
    </source>
</reference>
<dbReference type="PATRIC" id="fig|1307761.3.peg.2857"/>
<evidence type="ECO:0000259" key="7">
    <source>
        <dbReference type="Pfam" id="PF10415"/>
    </source>
</evidence>
<dbReference type="EMBL" id="CP006939">
    <property type="protein sequence ID" value="AHC16215.1"/>
    <property type="molecule type" value="Genomic_DNA"/>
</dbReference>
<evidence type="ECO:0000256" key="3">
    <source>
        <dbReference type="ARBA" id="ARBA00022532"/>
    </source>
</evidence>
<comment type="subunit">
    <text evidence="5">Homotetramer.</text>
</comment>
<dbReference type="InterPro" id="IPR024083">
    <property type="entry name" value="Fumarase/histidase_N"/>
</dbReference>
<dbReference type="PRINTS" id="PR00149">
    <property type="entry name" value="FUMRATELYASE"/>
</dbReference>